<gene>
    <name evidence="10" type="ORF">B0I31_104338</name>
</gene>
<feature type="transmembrane region" description="Helical" evidence="9">
    <location>
        <begin position="198"/>
        <end position="220"/>
    </location>
</feature>
<feature type="region of interest" description="Disordered" evidence="8">
    <location>
        <begin position="1"/>
        <end position="20"/>
    </location>
</feature>
<comment type="subcellular location">
    <subcellularLocation>
        <location evidence="1">Membrane</location>
        <topology evidence="1">Multi-pass membrane protein</topology>
    </subcellularLocation>
</comment>
<evidence type="ECO:0000256" key="2">
    <source>
        <dbReference type="ARBA" id="ARBA00022676"/>
    </source>
</evidence>
<feature type="transmembrane region" description="Helical" evidence="9">
    <location>
        <begin position="314"/>
        <end position="340"/>
    </location>
</feature>
<evidence type="ECO:0000256" key="7">
    <source>
        <dbReference type="ARBA" id="ARBA00043987"/>
    </source>
</evidence>
<dbReference type="AlphaFoldDB" id="A0A2P8IC67"/>
<feature type="region of interest" description="Disordered" evidence="8">
    <location>
        <begin position="554"/>
        <end position="598"/>
    </location>
</feature>
<feature type="transmembrane region" description="Helical" evidence="9">
    <location>
        <begin position="417"/>
        <end position="445"/>
    </location>
</feature>
<evidence type="ECO:0000256" key="5">
    <source>
        <dbReference type="ARBA" id="ARBA00022989"/>
    </source>
</evidence>
<evidence type="ECO:0000256" key="4">
    <source>
        <dbReference type="ARBA" id="ARBA00022692"/>
    </source>
</evidence>
<protein>
    <submittedName>
        <fullName evidence="10">Alpha-1,6-mannosyltransferase</fullName>
    </submittedName>
</protein>
<feature type="region of interest" description="Disordered" evidence="8">
    <location>
        <begin position="520"/>
        <end position="542"/>
    </location>
</feature>
<keyword evidence="6 9" id="KW-0472">Membrane</keyword>
<feature type="transmembrane region" description="Helical" evidence="9">
    <location>
        <begin position="385"/>
        <end position="405"/>
    </location>
</feature>
<sequence length="598" mass="62888">MGLAVTAEVSESGARTGGPARRAGTWAAVVRQVPARLLRLGALGGLLIAVGGVGAGAVLRRDPLLTGSILNAVRYGHGRDLATAVVFVGVALMVYSWVRLGRMVRAGQVDGRGVVLAAAAWTAPLLIGPSLYSRDVYSYLAQGAVALHGFDPYTNGASVLPLSLGGNVASLWQNTPSPYGPLFLLVAKGVVAITGDNVIIGAVLMRLAVLSGLGLLAWAMPGLVRHLGGRTSVALWLTVANPFVIAVGIGGAHNDILMVGLMAVGVLMVLDRKHVRGIAVIALATAVKATAVLVVPFLIWVWVARLSGPARQRFFQACLVGGITFAGVFALSTIVAGVDLGWINVLQSQTPLLTWMSLPCAVAELLYHSVGRHFPGAEYEGFLDFFRSAGMYVLAAVLVRQWWLARAGGVEAVRRAAIALLAASVLAPSVLPWYFTWTLALAAAFAWKDRWLAVAAGFSVWMVLITLPDGTIVARWHYGSANPVVWWSYLAVTVLVGVWVGRALLERPSMWSLLAELRARSGDPDRSGDEGEPGDPGRSTKVAEVVEVIDVADVVEQASPDTGRPPDVQGIHDPQDAGDDDVGVEPDTAGKKRGSTGG</sequence>
<evidence type="ECO:0000256" key="8">
    <source>
        <dbReference type="SAM" id="MobiDB-lite"/>
    </source>
</evidence>
<feature type="compositionally biased region" description="Basic and acidic residues" evidence="8">
    <location>
        <begin position="520"/>
        <end position="529"/>
    </location>
</feature>
<evidence type="ECO:0000313" key="10">
    <source>
        <dbReference type="EMBL" id="PSL56047.1"/>
    </source>
</evidence>
<feature type="transmembrane region" description="Helical" evidence="9">
    <location>
        <begin position="451"/>
        <end position="472"/>
    </location>
</feature>
<comment type="caution">
    <text evidence="10">The sequence shown here is derived from an EMBL/GenBank/DDBJ whole genome shotgun (WGS) entry which is preliminary data.</text>
</comment>
<dbReference type="Pfam" id="PF26314">
    <property type="entry name" value="MptA_B_family"/>
    <property type="match status" value="1"/>
</dbReference>
<feature type="transmembrane region" description="Helical" evidence="9">
    <location>
        <begin position="113"/>
        <end position="132"/>
    </location>
</feature>
<keyword evidence="11" id="KW-1185">Reference proteome</keyword>
<keyword evidence="4 9" id="KW-0812">Transmembrane</keyword>
<evidence type="ECO:0000256" key="9">
    <source>
        <dbReference type="SAM" id="Phobius"/>
    </source>
</evidence>
<keyword evidence="2 10" id="KW-0328">Glycosyltransferase</keyword>
<dbReference type="InterPro" id="IPR049829">
    <property type="entry name" value="MptA/B-like"/>
</dbReference>
<dbReference type="NCBIfam" id="NF038066">
    <property type="entry name" value="MptB"/>
    <property type="match status" value="1"/>
</dbReference>
<feature type="transmembrane region" description="Helical" evidence="9">
    <location>
        <begin position="40"/>
        <end position="61"/>
    </location>
</feature>
<comment type="similarity">
    <text evidence="7">Belongs to the MptA/B family.</text>
</comment>
<organism evidence="10 11">
    <name type="scientific">Saccharothrix carnea</name>
    <dbReference type="NCBI Taxonomy" id="1280637"/>
    <lineage>
        <taxon>Bacteria</taxon>
        <taxon>Bacillati</taxon>
        <taxon>Actinomycetota</taxon>
        <taxon>Actinomycetes</taxon>
        <taxon>Pseudonocardiales</taxon>
        <taxon>Pseudonocardiaceae</taxon>
        <taxon>Saccharothrix</taxon>
    </lineage>
</organism>
<reference evidence="10 11" key="1">
    <citation type="submission" date="2018-03" db="EMBL/GenBank/DDBJ databases">
        <title>Genomic Encyclopedia of Type Strains, Phase III (KMG-III): the genomes of soil and plant-associated and newly described type strains.</title>
        <authorList>
            <person name="Whitman W."/>
        </authorList>
    </citation>
    <scope>NUCLEOTIDE SEQUENCE [LARGE SCALE GENOMIC DNA]</scope>
    <source>
        <strain evidence="10 11">CGMCC 4.7097</strain>
    </source>
</reference>
<evidence type="ECO:0000256" key="3">
    <source>
        <dbReference type="ARBA" id="ARBA00022679"/>
    </source>
</evidence>
<name>A0A2P8IC67_SACCR</name>
<dbReference type="GO" id="GO:0016757">
    <property type="term" value="F:glycosyltransferase activity"/>
    <property type="evidence" value="ECO:0007669"/>
    <property type="project" value="UniProtKB-KW"/>
</dbReference>
<evidence type="ECO:0000256" key="1">
    <source>
        <dbReference type="ARBA" id="ARBA00004141"/>
    </source>
</evidence>
<dbReference type="EMBL" id="PYAX01000004">
    <property type="protein sequence ID" value="PSL56047.1"/>
    <property type="molecule type" value="Genomic_DNA"/>
</dbReference>
<feature type="transmembrane region" description="Helical" evidence="9">
    <location>
        <begin position="278"/>
        <end position="302"/>
    </location>
</feature>
<feature type="transmembrane region" description="Helical" evidence="9">
    <location>
        <begin position="81"/>
        <end position="101"/>
    </location>
</feature>
<feature type="transmembrane region" description="Helical" evidence="9">
    <location>
        <begin position="484"/>
        <end position="505"/>
    </location>
</feature>
<accession>A0A2P8IC67</accession>
<dbReference type="GO" id="GO:0016020">
    <property type="term" value="C:membrane"/>
    <property type="evidence" value="ECO:0007669"/>
    <property type="project" value="UniProtKB-SubCell"/>
</dbReference>
<feature type="transmembrane region" description="Helical" evidence="9">
    <location>
        <begin position="232"/>
        <end position="250"/>
    </location>
</feature>
<evidence type="ECO:0000313" key="11">
    <source>
        <dbReference type="Proteomes" id="UP000241118"/>
    </source>
</evidence>
<keyword evidence="3 10" id="KW-0808">Transferase</keyword>
<keyword evidence="5 9" id="KW-1133">Transmembrane helix</keyword>
<dbReference type="Proteomes" id="UP000241118">
    <property type="component" value="Unassembled WGS sequence"/>
</dbReference>
<evidence type="ECO:0000256" key="6">
    <source>
        <dbReference type="ARBA" id="ARBA00023136"/>
    </source>
</evidence>
<proteinExistence type="inferred from homology"/>